<dbReference type="Proteomes" id="UP000270034">
    <property type="component" value="Chromosome"/>
</dbReference>
<protein>
    <submittedName>
        <fullName evidence="1">Uncharacterized protein</fullName>
    </submittedName>
</protein>
<dbReference type="KEGG" id="aot:AcetOri_orf00061"/>
<organism evidence="1 2">
    <name type="scientific">Acetobacter orientalis</name>
    <dbReference type="NCBI Taxonomy" id="146474"/>
    <lineage>
        <taxon>Bacteria</taxon>
        <taxon>Pseudomonadati</taxon>
        <taxon>Pseudomonadota</taxon>
        <taxon>Alphaproteobacteria</taxon>
        <taxon>Acetobacterales</taxon>
        <taxon>Acetobacteraceae</taxon>
        <taxon>Acetobacter</taxon>
    </lineage>
</organism>
<reference evidence="1 2" key="1">
    <citation type="submission" date="2018-02" db="EMBL/GenBank/DDBJ databases">
        <title>Acetobacter orientalis genome.</title>
        <authorList>
            <person name="Nakashima N."/>
            <person name="Tamura T."/>
        </authorList>
    </citation>
    <scope>NUCLEOTIDE SEQUENCE [LARGE SCALE GENOMIC DNA]</scope>
    <source>
        <strain evidence="1 2">FAN1</strain>
    </source>
</reference>
<dbReference type="AlphaFoldDB" id="A0A2Z5ZDL3"/>
<accession>A0A2Z5ZDL3</accession>
<evidence type="ECO:0000313" key="1">
    <source>
        <dbReference type="EMBL" id="BBC78387.1"/>
    </source>
</evidence>
<gene>
    <name evidence="1" type="ORF">AcetOrient_orf00061</name>
</gene>
<dbReference type="EMBL" id="AP018515">
    <property type="protein sequence ID" value="BBC78387.1"/>
    <property type="molecule type" value="Genomic_DNA"/>
</dbReference>
<sequence>MSVRSRGKNLSQTNIKSWRLLQRHLFGLQKLLCAALGK</sequence>
<name>A0A2Z5ZDL3_9PROT</name>
<proteinExistence type="predicted"/>
<evidence type="ECO:0000313" key="2">
    <source>
        <dbReference type="Proteomes" id="UP000270034"/>
    </source>
</evidence>